<name>A0A0N0UVF2_9LACO</name>
<dbReference type="Gene3D" id="3.40.50.620">
    <property type="entry name" value="HUPs"/>
    <property type="match status" value="1"/>
</dbReference>
<reference evidence="3 4" key="1">
    <citation type="journal article" date="2015" name="Genome Biol. Evol.">
        <title>Functionally Structured Genomes in Lactobacillus kunkeei Colonizing the Honey Crop and Food Products of Honeybees and Stingless Bees.</title>
        <authorList>
            <person name="Tamarit D."/>
            <person name="Ellegaard K.M."/>
            <person name="Wikander J."/>
            <person name="Olofsson T."/>
            <person name="Vasquez A."/>
            <person name="Andersson S.G."/>
        </authorList>
    </citation>
    <scope>NUCLEOTIDE SEQUENCE [LARGE SCALE GENOMIC DNA]</scope>
    <source>
        <strain evidence="3 4">LAko</strain>
    </source>
</reference>
<dbReference type="AlphaFoldDB" id="A0A0N0UVF2"/>
<accession>A0A0N0UVF2</accession>
<dbReference type="Pfam" id="PF02698">
    <property type="entry name" value="DUF218"/>
    <property type="match status" value="1"/>
</dbReference>
<evidence type="ECO:0000313" key="4">
    <source>
        <dbReference type="Proteomes" id="UP000037778"/>
    </source>
</evidence>
<feature type="chain" id="PRO_5038574968" description="DUF218 domain-containing protein" evidence="1">
    <location>
        <begin position="22"/>
        <end position="381"/>
    </location>
</feature>
<comment type="caution">
    <text evidence="3">The sequence shown here is derived from an EMBL/GenBank/DDBJ whole genome shotgun (WGS) entry which is preliminary data.</text>
</comment>
<dbReference type="GO" id="GO:0000270">
    <property type="term" value="P:peptidoglycan metabolic process"/>
    <property type="evidence" value="ECO:0007669"/>
    <property type="project" value="TreeGrafter"/>
</dbReference>
<evidence type="ECO:0000313" key="3">
    <source>
        <dbReference type="EMBL" id="KOY77665.1"/>
    </source>
</evidence>
<dbReference type="PATRIC" id="fig|148814.8.peg.35"/>
<dbReference type="InterPro" id="IPR011990">
    <property type="entry name" value="TPR-like_helical_dom_sf"/>
</dbReference>
<dbReference type="InterPro" id="IPR014729">
    <property type="entry name" value="Rossmann-like_a/b/a_fold"/>
</dbReference>
<dbReference type="GO" id="GO:0005886">
    <property type="term" value="C:plasma membrane"/>
    <property type="evidence" value="ECO:0007669"/>
    <property type="project" value="TreeGrafter"/>
</dbReference>
<keyword evidence="4" id="KW-1185">Reference proteome</keyword>
<dbReference type="SUPFAM" id="SSF48452">
    <property type="entry name" value="TPR-like"/>
    <property type="match status" value="1"/>
</dbReference>
<dbReference type="Gene3D" id="1.25.40.10">
    <property type="entry name" value="Tetratricopeptide repeat domain"/>
    <property type="match status" value="1"/>
</dbReference>
<dbReference type="EMBL" id="JXCY01000001">
    <property type="protein sequence ID" value="KOY77665.1"/>
    <property type="molecule type" value="Genomic_DNA"/>
</dbReference>
<gene>
    <name evidence="3" type="ORF">RZ71_04980</name>
</gene>
<dbReference type="InterPro" id="IPR051599">
    <property type="entry name" value="Cell_Envelope_Assoc"/>
</dbReference>
<dbReference type="CDD" id="cd06259">
    <property type="entry name" value="YdcF-like"/>
    <property type="match status" value="1"/>
</dbReference>
<evidence type="ECO:0000259" key="2">
    <source>
        <dbReference type="Pfam" id="PF02698"/>
    </source>
</evidence>
<proteinExistence type="predicted"/>
<protein>
    <recommendedName>
        <fullName evidence="2">DUF218 domain-containing protein</fullName>
    </recommendedName>
</protein>
<feature type="signal peptide" evidence="1">
    <location>
        <begin position="1"/>
        <end position="21"/>
    </location>
</feature>
<evidence type="ECO:0000256" key="1">
    <source>
        <dbReference type="SAM" id="SignalP"/>
    </source>
</evidence>
<sequence length="381" mass="42721">MLKKHKYLLLLSTFLFMGQSALSPKFTSHASSETKAKQYNYNFSYKSVLDHLKQDKSMQSKLDAINQAILYNYWHKPNFGTTQKVGVTSSSNNDELISLFEKALKISPNNVQYLLGLASIYQLNGNPKEAQLVLNRIRHINPSNYQALLQLAMNNELFKQPKKFNASLQKLNRLNGAKTDEIKKVTQLITKSLDMKLNQTVKSTNKDGKSDYIVMLGFVLDSNGKPQKTLVQRLEKGLALAKQQPKAKIIVSGGELPAEPKVESKVMKNWLIKHGVNSDRIITEQGSLDTVGNALNVTQILNNHHAKHATIVSSASHMRRAYTLFETAKLVSNGKYSLSQLVSVDDPKALNTLKQSDPAVNKIILDSLRTSGYWLIPNIQR</sequence>
<dbReference type="GO" id="GO:0043164">
    <property type="term" value="P:Gram-negative-bacterium-type cell wall biogenesis"/>
    <property type="evidence" value="ECO:0007669"/>
    <property type="project" value="TreeGrafter"/>
</dbReference>
<feature type="domain" description="DUF218" evidence="2">
    <location>
        <begin position="211"/>
        <end position="330"/>
    </location>
</feature>
<dbReference type="Proteomes" id="UP000037778">
    <property type="component" value="Unassembled WGS sequence"/>
</dbReference>
<dbReference type="Pfam" id="PF14559">
    <property type="entry name" value="TPR_19"/>
    <property type="match status" value="1"/>
</dbReference>
<dbReference type="PANTHER" id="PTHR30336">
    <property type="entry name" value="INNER MEMBRANE PROTEIN, PROBABLE PERMEASE"/>
    <property type="match status" value="1"/>
</dbReference>
<organism evidence="3 4">
    <name type="scientific">Apilactobacillus kunkeei</name>
    <dbReference type="NCBI Taxonomy" id="148814"/>
    <lineage>
        <taxon>Bacteria</taxon>
        <taxon>Bacillati</taxon>
        <taxon>Bacillota</taxon>
        <taxon>Bacilli</taxon>
        <taxon>Lactobacillales</taxon>
        <taxon>Lactobacillaceae</taxon>
        <taxon>Apilactobacillus</taxon>
    </lineage>
</organism>
<dbReference type="InterPro" id="IPR003848">
    <property type="entry name" value="DUF218"/>
</dbReference>
<dbReference type="PANTHER" id="PTHR30336:SF4">
    <property type="entry name" value="ENVELOPE BIOGENESIS FACTOR ELYC"/>
    <property type="match status" value="1"/>
</dbReference>
<keyword evidence="1" id="KW-0732">Signal</keyword>
<dbReference type="RefSeq" id="WP_053791267.1">
    <property type="nucleotide sequence ID" value="NZ_JXCY01000001.1"/>
</dbReference>